<dbReference type="GO" id="GO:0043176">
    <property type="term" value="F:amine binding"/>
    <property type="evidence" value="ECO:0007669"/>
    <property type="project" value="InterPro"/>
</dbReference>
<feature type="signal peptide" evidence="1">
    <location>
        <begin position="1"/>
        <end position="20"/>
    </location>
</feature>
<dbReference type="AlphaFoldDB" id="A0A034WXP4"/>
<dbReference type="EMBL" id="GBBR01000072">
    <property type="protein sequence ID" value="JAC58990.1"/>
    <property type="molecule type" value="Transcribed_RNA"/>
</dbReference>
<evidence type="ECO:0000313" key="2">
    <source>
        <dbReference type="EMBL" id="JAC58990.1"/>
    </source>
</evidence>
<reference evidence="3" key="2">
    <citation type="submission" date="2019-09" db="EMBL/GenBank/DDBJ databases">
        <title>Organ-specific transcriptomic study of the physiology of the cattle tick, Rhipicephalus microplus.</title>
        <authorList>
            <person name="Tirloni L."/>
            <person name="Braz G."/>
            <person name="Gandara A.C.P."/>
            <person name="Sabadin G.A."/>
            <person name="da Silva R.M."/>
            <person name="Guizzo M.G."/>
            <person name="Machado J.A."/>
            <person name="Costa E.P."/>
            <person name="Gomes H.F."/>
            <person name="Moraes J."/>
            <person name="Mota M.B.S."/>
            <person name="Mesquita R.D."/>
            <person name="Alvarenga P.H."/>
            <person name="Alves F."/>
            <person name="Seixas A."/>
            <person name="da Fonseca R.N."/>
            <person name="Fogaca A."/>
            <person name="Logullo C."/>
            <person name="Tanaka A."/>
            <person name="Daffre S."/>
            <person name="Termignoni C."/>
            <person name="Vaz I.S.Jr."/>
            <person name="Oliveira P.L."/>
            <person name="Ribeiro J.M."/>
        </authorList>
    </citation>
    <scope>NUCLEOTIDE SEQUENCE</scope>
    <source>
        <strain evidence="3">Porto Alegre</strain>
    </source>
</reference>
<evidence type="ECO:0000256" key="1">
    <source>
        <dbReference type="SAM" id="SignalP"/>
    </source>
</evidence>
<dbReference type="OrthoDB" id="6476691at2759"/>
<protein>
    <submittedName>
        <fullName evidence="2">Lipocalin 16</fullName>
    </submittedName>
    <submittedName>
        <fullName evidence="3">Putative lipocalin-2 1</fullName>
    </submittedName>
</protein>
<evidence type="ECO:0000313" key="3">
    <source>
        <dbReference type="EMBL" id="NOV40979.1"/>
    </source>
</evidence>
<name>A0A034WXP4_RHIMP</name>
<dbReference type="Pfam" id="PF02098">
    <property type="entry name" value="His_binding"/>
    <property type="match status" value="1"/>
</dbReference>
<dbReference type="Gene3D" id="2.40.128.20">
    <property type="match status" value="1"/>
</dbReference>
<dbReference type="GO" id="GO:0030682">
    <property type="term" value="P:symbiont-mediated perturbation of host defenses"/>
    <property type="evidence" value="ECO:0007669"/>
    <property type="project" value="InterPro"/>
</dbReference>
<dbReference type="EMBL" id="GHWJ01008242">
    <property type="protein sequence ID" value="NOV40979.1"/>
    <property type="molecule type" value="Transcribed_RNA"/>
</dbReference>
<keyword evidence="1" id="KW-0732">Signal</keyword>
<dbReference type="InterPro" id="IPR012674">
    <property type="entry name" value="Calycin"/>
</dbReference>
<sequence>MARIASFALAALWCSACVLGKLGSPGGPRKLHQEIADSFKVIENFPYTVAISDSDNDTMFECVAANRTEIDPEAQTATFVWLFQGNENSPKQNIPFYVKTGEEPGTLLFTIEGDPTVREGRYYYTDYKTCVVLDMEYHGHQCILWTQRAVKDNVPQHCIDQFVDTCGVIAPPHSRDLCPDGEGDY</sequence>
<dbReference type="InterPro" id="IPR002970">
    <property type="entry name" value="Tick_his-bd"/>
</dbReference>
<dbReference type="SUPFAM" id="SSF50814">
    <property type="entry name" value="Lipocalins"/>
    <property type="match status" value="1"/>
</dbReference>
<dbReference type="SMR" id="A0A034WXP4"/>
<dbReference type="VEuPathDB" id="VectorBase:LOC119174136"/>
<organism evidence="2">
    <name type="scientific">Rhipicephalus microplus</name>
    <name type="common">Cattle tick</name>
    <name type="synonym">Boophilus microplus</name>
    <dbReference type="NCBI Taxonomy" id="6941"/>
    <lineage>
        <taxon>Eukaryota</taxon>
        <taxon>Metazoa</taxon>
        <taxon>Ecdysozoa</taxon>
        <taxon>Arthropoda</taxon>
        <taxon>Chelicerata</taxon>
        <taxon>Arachnida</taxon>
        <taxon>Acari</taxon>
        <taxon>Parasitiformes</taxon>
        <taxon>Ixodida</taxon>
        <taxon>Ixodoidea</taxon>
        <taxon>Ixodidae</taxon>
        <taxon>Rhipicephalinae</taxon>
        <taxon>Rhipicephalus</taxon>
        <taxon>Boophilus</taxon>
    </lineage>
</organism>
<feature type="chain" id="PRO_5036289180" evidence="1">
    <location>
        <begin position="21"/>
        <end position="185"/>
    </location>
</feature>
<proteinExistence type="predicted"/>
<accession>A0A034WXP4</accession>
<reference evidence="2" key="1">
    <citation type="journal article" date="2014" name="PLoS ONE">
        <title>Proteomic Analysis of Cattle Tick Rhipicephalus (Boophilus) microplus Saliva: A Comparison between Partially and Fully Engorged Females.</title>
        <authorList>
            <person name="Tirloni L."/>
            <person name="Reck J."/>
            <person name="Terra R.M."/>
            <person name="Martins J.R."/>
            <person name="Mulenga A."/>
            <person name="Sherman N.E."/>
            <person name="Fox J.W."/>
            <person name="Yates J.R.III."/>
            <person name="Termignoni C."/>
            <person name="Pinto A.F."/>
            <person name="da Silva Vaz I.Jr."/>
        </authorList>
    </citation>
    <scope>NUCLEOTIDE SEQUENCE</scope>
</reference>